<feature type="domain" description="PAC" evidence="10">
    <location>
        <begin position="199"/>
        <end position="249"/>
    </location>
</feature>
<dbReference type="Gene3D" id="1.10.8.60">
    <property type="match status" value="1"/>
</dbReference>
<keyword evidence="4" id="KW-0805">Transcription regulation</keyword>
<dbReference type="InterPro" id="IPR030828">
    <property type="entry name" value="HTH_TyrR"/>
</dbReference>
<dbReference type="Gene3D" id="3.40.50.300">
    <property type="entry name" value="P-loop containing nucleotide triphosphate hydrolases"/>
    <property type="match status" value="1"/>
</dbReference>
<dbReference type="InterPro" id="IPR009057">
    <property type="entry name" value="Homeodomain-like_sf"/>
</dbReference>
<dbReference type="SMART" id="SM00091">
    <property type="entry name" value="PAS"/>
    <property type="match status" value="2"/>
</dbReference>
<feature type="coiled-coil region" evidence="7">
    <location>
        <begin position="240"/>
        <end position="267"/>
    </location>
</feature>
<evidence type="ECO:0000259" key="8">
    <source>
        <dbReference type="PROSITE" id="PS50045"/>
    </source>
</evidence>
<keyword evidence="5" id="KW-0804">Transcription</keyword>
<dbReference type="NCBIfam" id="TIGR00229">
    <property type="entry name" value="sensory_box"/>
    <property type="match status" value="1"/>
</dbReference>
<dbReference type="PROSITE" id="PS00688">
    <property type="entry name" value="SIGMA54_INTERACT_3"/>
    <property type="match status" value="1"/>
</dbReference>
<sequence length="589" mass="65978">MGYESTESQKPGILMNELRAVLDSIYSGIIAVDINGKITYINETAKKFMVCGEEIIGRDVNELIPLSRIKDVLHSAKPQYGVKLQIGDRTVLTNRTPIIINRQITGAVSSFLDITDLELVSHQIHSVQELNSELSALIDSSADGLVISDGQGCIIRMNKAYRLMLGIPLEENFTGQPVTELVTRGYLSELVTSKVLQTLNSATMIQEIKGREILFTGTPVFNTKGKVVRVIANIRDLTELNSLRRSLHKFTQEMDNYRSELSRLKIKALEEGFIFNSPEIRKVVELSIRVARVDTNVLITGESGVGKEIITRMIREASQRSTGPFIKINCGALAPSLIESELFGYEEGAFTGAAKKGKPGIFELALNGTLFLDEVGELPLDLQVKLLRVIQEKEITRLGGTQSISVDVRLITATNRNLEQMVKEGTFRQDLFYRLNVVNIYVPPLRERVIDIPILVEYFMRKFSKKYNLNRKISPEIMQALTEHDWPGNIRELENTIERMVILSPDEGIDPSLFKGNGSKETTAADPPPLSLLKDALAETEKKMILQAYHLTQSTRKAASMLGINQSTVVRKLKLYRKETLVMPRDITD</sequence>
<evidence type="ECO:0000259" key="9">
    <source>
        <dbReference type="PROSITE" id="PS50112"/>
    </source>
</evidence>
<evidence type="ECO:0000313" key="11">
    <source>
        <dbReference type="EMBL" id="MDO0822646.1"/>
    </source>
</evidence>
<dbReference type="InterPro" id="IPR035965">
    <property type="entry name" value="PAS-like_dom_sf"/>
</dbReference>
<dbReference type="Gene3D" id="1.10.10.60">
    <property type="entry name" value="Homeodomain-like"/>
    <property type="match status" value="1"/>
</dbReference>
<dbReference type="Pfam" id="PF00158">
    <property type="entry name" value="Sigma54_activat"/>
    <property type="match status" value="1"/>
</dbReference>
<dbReference type="InterPro" id="IPR002078">
    <property type="entry name" value="Sigma_54_int"/>
</dbReference>
<keyword evidence="12" id="KW-1185">Reference proteome</keyword>
<dbReference type="Gene3D" id="3.30.450.20">
    <property type="entry name" value="PAS domain"/>
    <property type="match status" value="2"/>
</dbReference>
<dbReference type="PANTHER" id="PTHR32071">
    <property type="entry name" value="TRANSCRIPTIONAL REGULATORY PROTEIN"/>
    <property type="match status" value="1"/>
</dbReference>
<dbReference type="Pfam" id="PF18024">
    <property type="entry name" value="HTH_50"/>
    <property type="match status" value="1"/>
</dbReference>
<protein>
    <recommendedName>
        <fullName evidence="6">HTH-type transcriptional regulatory protein TyrR</fullName>
    </recommendedName>
</protein>
<keyword evidence="2" id="KW-0058">Aromatic hydrocarbons catabolism</keyword>
<dbReference type="EMBL" id="JAMJEV010000005">
    <property type="protein sequence ID" value="MDO0822646.1"/>
    <property type="molecule type" value="Genomic_DNA"/>
</dbReference>
<feature type="domain" description="Sigma-54 factor interaction" evidence="8">
    <location>
        <begin position="273"/>
        <end position="502"/>
    </location>
</feature>
<keyword evidence="1" id="KW-0547">Nucleotide-binding</keyword>
<dbReference type="InterPro" id="IPR025662">
    <property type="entry name" value="Sigma_54_int_dom_ATP-bd_1"/>
</dbReference>
<keyword evidence="3" id="KW-0067">ATP-binding</keyword>
<dbReference type="RefSeq" id="WP_252473330.1">
    <property type="nucleotide sequence ID" value="NZ_JAMHFY010000036.1"/>
</dbReference>
<keyword evidence="7" id="KW-0175">Coiled coil</keyword>
<dbReference type="SMART" id="SM00382">
    <property type="entry name" value="AAA"/>
    <property type="match status" value="1"/>
</dbReference>
<dbReference type="Pfam" id="PF00989">
    <property type="entry name" value="PAS"/>
    <property type="match status" value="2"/>
</dbReference>
<dbReference type="CDD" id="cd00130">
    <property type="entry name" value="PAS"/>
    <property type="match status" value="2"/>
</dbReference>
<dbReference type="InterPro" id="IPR000014">
    <property type="entry name" value="PAS"/>
</dbReference>
<organism evidence="11 12">
    <name type="scientific">Desulfosporosinus nitroreducens</name>
    <dbReference type="NCBI Taxonomy" id="2018668"/>
    <lineage>
        <taxon>Bacteria</taxon>
        <taxon>Bacillati</taxon>
        <taxon>Bacillota</taxon>
        <taxon>Clostridia</taxon>
        <taxon>Eubacteriales</taxon>
        <taxon>Desulfitobacteriaceae</taxon>
        <taxon>Desulfosporosinus</taxon>
    </lineage>
</organism>
<dbReference type="PROSITE" id="PS50045">
    <property type="entry name" value="SIGMA54_INTERACT_4"/>
    <property type="match status" value="1"/>
</dbReference>
<dbReference type="InterPro" id="IPR027417">
    <property type="entry name" value="P-loop_NTPase"/>
</dbReference>
<proteinExistence type="predicted"/>
<evidence type="ECO:0000256" key="5">
    <source>
        <dbReference type="ARBA" id="ARBA00023163"/>
    </source>
</evidence>
<evidence type="ECO:0000256" key="6">
    <source>
        <dbReference type="ARBA" id="ARBA00029500"/>
    </source>
</evidence>
<dbReference type="PROSITE" id="PS50112">
    <property type="entry name" value="PAS"/>
    <property type="match status" value="2"/>
</dbReference>
<dbReference type="PROSITE" id="PS00675">
    <property type="entry name" value="SIGMA54_INTERACT_1"/>
    <property type="match status" value="1"/>
</dbReference>
<dbReference type="InterPro" id="IPR000700">
    <property type="entry name" value="PAS-assoc_C"/>
</dbReference>
<evidence type="ECO:0000256" key="7">
    <source>
        <dbReference type="SAM" id="Coils"/>
    </source>
</evidence>
<dbReference type="SUPFAM" id="SSF46689">
    <property type="entry name" value="Homeodomain-like"/>
    <property type="match status" value="1"/>
</dbReference>
<dbReference type="Proteomes" id="UP001176021">
    <property type="component" value="Unassembled WGS sequence"/>
</dbReference>
<evidence type="ECO:0000259" key="10">
    <source>
        <dbReference type="PROSITE" id="PS50113"/>
    </source>
</evidence>
<dbReference type="InterPro" id="IPR058031">
    <property type="entry name" value="AAA_lid_NorR"/>
</dbReference>
<gene>
    <name evidence="11" type="ORF">M8H41_07245</name>
</gene>
<dbReference type="SUPFAM" id="SSF55785">
    <property type="entry name" value="PYP-like sensor domain (PAS domain)"/>
    <property type="match status" value="2"/>
</dbReference>
<feature type="domain" description="PAS" evidence="9">
    <location>
        <begin position="14"/>
        <end position="49"/>
    </location>
</feature>
<accession>A0ABT8QRY2</accession>
<evidence type="ECO:0000256" key="4">
    <source>
        <dbReference type="ARBA" id="ARBA00023015"/>
    </source>
</evidence>
<dbReference type="Pfam" id="PF25601">
    <property type="entry name" value="AAA_lid_14"/>
    <property type="match status" value="1"/>
</dbReference>
<evidence type="ECO:0000313" key="12">
    <source>
        <dbReference type="Proteomes" id="UP001176021"/>
    </source>
</evidence>
<dbReference type="InterPro" id="IPR025944">
    <property type="entry name" value="Sigma_54_int_dom_CS"/>
</dbReference>
<name>A0ABT8QRY2_9FIRM</name>
<dbReference type="CDD" id="cd00009">
    <property type="entry name" value="AAA"/>
    <property type="match status" value="1"/>
</dbReference>
<dbReference type="PANTHER" id="PTHR32071:SF57">
    <property type="entry name" value="C4-DICARBOXYLATE TRANSPORT TRANSCRIPTIONAL REGULATORY PROTEIN DCTD"/>
    <property type="match status" value="1"/>
</dbReference>
<dbReference type="InterPro" id="IPR003593">
    <property type="entry name" value="AAA+_ATPase"/>
</dbReference>
<dbReference type="SUPFAM" id="SSF52540">
    <property type="entry name" value="P-loop containing nucleoside triphosphate hydrolases"/>
    <property type="match status" value="1"/>
</dbReference>
<reference evidence="11" key="1">
    <citation type="submission" date="2022-05" db="EMBL/GenBank/DDBJ databases">
        <title>Expanded diversity of anoxic marine methylotrophy in a Black Sea sulfate reducing microorganism.</title>
        <authorList>
            <person name="Fischer P.Q."/>
            <person name="Stams A.J.M."/>
            <person name="Villanueva L."/>
            <person name="Sousa D.Z."/>
        </authorList>
    </citation>
    <scope>NUCLEOTIDE SEQUENCE</scope>
    <source>
        <strain evidence="11">P130</strain>
    </source>
</reference>
<evidence type="ECO:0000256" key="2">
    <source>
        <dbReference type="ARBA" id="ARBA00022797"/>
    </source>
</evidence>
<evidence type="ECO:0000256" key="3">
    <source>
        <dbReference type="ARBA" id="ARBA00022840"/>
    </source>
</evidence>
<dbReference type="InterPro" id="IPR013767">
    <property type="entry name" value="PAS_fold"/>
</dbReference>
<feature type="domain" description="PAS" evidence="9">
    <location>
        <begin position="130"/>
        <end position="171"/>
    </location>
</feature>
<evidence type="ECO:0000256" key="1">
    <source>
        <dbReference type="ARBA" id="ARBA00022741"/>
    </source>
</evidence>
<dbReference type="PROSITE" id="PS50113">
    <property type="entry name" value="PAC"/>
    <property type="match status" value="1"/>
</dbReference>
<comment type="caution">
    <text evidence="11">The sequence shown here is derived from an EMBL/GenBank/DDBJ whole genome shotgun (WGS) entry which is preliminary data.</text>
</comment>